<sequence>MPATPRTPVSVPRSSTSRLLASRRRVLSGALGVGALAATGTLTACGEGAAASGLAAQKAVDLQGATLKLMVNQPHVLAFTELLGTKFTEEFGGKLEVTAIPYDQLTSKQILDVQGGDGEFDVFDYFYFGLGELVEAGALVDLTEWIGANDEIATDDFLPSIYDPYTLIDGKRYGLPFDGDTHVLYYNAEVFQRYGVEPPRTWDEYDAAAEKITKDSGGAVHGAIVEGQQVPMILGCSFINRLAGYGGTLVDADGRPAFAGEEGLAALQHLIDVSPHALPTPLQTGFDQANSAFLSGQGAMLDTWTDLGLKAQDPSSSKIVDKWGVVTLPVGGRNTTPRTALDAGFGLGVSSASGQQDKAAAFVQWATNQENNLLLASTAGSGIDPARTSVLDADSYAEAAGKATDVIREGLDGTPLAWPNQQGAPKALQDLVDQLALAIQGKTPPQAALDEAAQSWEKTLG</sequence>
<dbReference type="PANTHER" id="PTHR43649:SF12">
    <property type="entry name" value="DIACETYLCHITOBIOSE BINDING PROTEIN DASA"/>
    <property type="match status" value="1"/>
</dbReference>
<dbReference type="Pfam" id="PF01547">
    <property type="entry name" value="SBP_bac_1"/>
    <property type="match status" value="1"/>
</dbReference>
<dbReference type="PANTHER" id="PTHR43649">
    <property type="entry name" value="ARABINOSE-BINDING PROTEIN-RELATED"/>
    <property type="match status" value="1"/>
</dbReference>
<dbReference type="PROSITE" id="PS51318">
    <property type="entry name" value="TAT"/>
    <property type="match status" value="1"/>
</dbReference>
<dbReference type="InterPro" id="IPR006311">
    <property type="entry name" value="TAT_signal"/>
</dbReference>
<dbReference type="InterPro" id="IPR050490">
    <property type="entry name" value="Bact_solute-bd_prot1"/>
</dbReference>
<protein>
    <submittedName>
        <fullName evidence="1">ABC transporter substrate-binding protein</fullName>
    </submittedName>
</protein>
<dbReference type="Gene3D" id="3.40.190.10">
    <property type="entry name" value="Periplasmic binding protein-like II"/>
    <property type="match status" value="2"/>
</dbReference>
<comment type="caution">
    <text evidence="1">The sequence shown here is derived from an EMBL/GenBank/DDBJ whole genome shotgun (WGS) entry which is preliminary data.</text>
</comment>
<dbReference type="CDD" id="cd13585">
    <property type="entry name" value="PBP2_TMBP_like"/>
    <property type="match status" value="1"/>
</dbReference>
<accession>A0ABV4GY82</accession>
<reference evidence="1 2" key="1">
    <citation type="submission" date="2024-07" db="EMBL/GenBank/DDBJ databases">
        <authorList>
            <person name="Thanompreechachai J."/>
            <person name="Duangmal K."/>
        </authorList>
    </citation>
    <scope>NUCLEOTIDE SEQUENCE [LARGE SCALE GENOMIC DNA]</scope>
    <source>
        <strain evidence="1 2">LSe6-4</strain>
    </source>
</reference>
<dbReference type="SUPFAM" id="SSF53850">
    <property type="entry name" value="Periplasmic binding protein-like II"/>
    <property type="match status" value="1"/>
</dbReference>
<evidence type="ECO:0000313" key="1">
    <source>
        <dbReference type="EMBL" id="MEZ0164273.1"/>
    </source>
</evidence>
<organism evidence="1 2">
    <name type="scientific">Kineococcus halophytocola</name>
    <dbReference type="NCBI Taxonomy" id="3234027"/>
    <lineage>
        <taxon>Bacteria</taxon>
        <taxon>Bacillati</taxon>
        <taxon>Actinomycetota</taxon>
        <taxon>Actinomycetes</taxon>
        <taxon>Kineosporiales</taxon>
        <taxon>Kineosporiaceae</taxon>
        <taxon>Kineococcus</taxon>
    </lineage>
</organism>
<gene>
    <name evidence="1" type="ORF">AB2L27_05765</name>
</gene>
<dbReference type="Proteomes" id="UP001565927">
    <property type="component" value="Unassembled WGS sequence"/>
</dbReference>
<proteinExistence type="predicted"/>
<dbReference type="InterPro" id="IPR006059">
    <property type="entry name" value="SBP"/>
</dbReference>
<dbReference type="EMBL" id="JBGFTU010000005">
    <property type="protein sequence ID" value="MEZ0164273.1"/>
    <property type="molecule type" value="Genomic_DNA"/>
</dbReference>
<dbReference type="RefSeq" id="WP_370440518.1">
    <property type="nucleotide sequence ID" value="NZ_JBGFTU010000005.1"/>
</dbReference>
<evidence type="ECO:0000313" key="2">
    <source>
        <dbReference type="Proteomes" id="UP001565927"/>
    </source>
</evidence>
<keyword evidence="2" id="KW-1185">Reference proteome</keyword>
<name>A0ABV4GY82_9ACTN</name>